<evidence type="ECO:0000313" key="1">
    <source>
        <dbReference type="EMBL" id="PHU37974.1"/>
    </source>
</evidence>
<organism evidence="1 2">
    <name type="scientific">Agathobacter ruminis</name>
    <dbReference type="NCBI Taxonomy" id="1712665"/>
    <lineage>
        <taxon>Bacteria</taxon>
        <taxon>Bacillati</taxon>
        <taxon>Bacillota</taxon>
        <taxon>Clostridia</taxon>
        <taxon>Lachnospirales</taxon>
        <taxon>Lachnospiraceae</taxon>
        <taxon>Agathobacter</taxon>
    </lineage>
</organism>
<protein>
    <recommendedName>
        <fullName evidence="3">SIR2-like domain-containing protein</fullName>
    </recommendedName>
</protein>
<reference evidence="1 2" key="2">
    <citation type="submission" date="2017-10" db="EMBL/GenBank/DDBJ databases">
        <authorList>
            <person name="Banno H."/>
            <person name="Chua N.-H."/>
        </authorList>
    </citation>
    <scope>NUCLEOTIDE SEQUENCE [LARGE SCALE GENOMIC DNA]</scope>
    <source>
        <strain evidence="1 2">JK623</strain>
    </source>
</reference>
<dbReference type="EMBL" id="PDYG01000019">
    <property type="protein sequence ID" value="PHU37974.1"/>
    <property type="molecule type" value="Genomic_DNA"/>
</dbReference>
<dbReference type="SUPFAM" id="SSF52467">
    <property type="entry name" value="DHS-like NAD/FAD-binding domain"/>
    <property type="match status" value="1"/>
</dbReference>
<reference evidence="1 2" key="1">
    <citation type="submission" date="2017-10" db="EMBL/GenBank/DDBJ databases">
        <title>Resolving the taxonomy of Roseburia spp., Eubacterium rectale and Agathobacter spp. through phylogenomic analysis.</title>
        <authorList>
            <person name="Sheridan P.O."/>
            <person name="Walker A.W."/>
            <person name="Duncan S.H."/>
            <person name="Scott K.P."/>
            <person name="Toole P.W.O."/>
            <person name="Luis P."/>
            <person name="Flint H.J."/>
        </authorList>
    </citation>
    <scope>NUCLEOTIDE SEQUENCE [LARGE SCALE GENOMIC DNA]</scope>
    <source>
        <strain evidence="1 2">JK623</strain>
    </source>
</reference>
<sequence length="232" mass="26914">MGDIDINAVYNAVIKRLHWADAILISAGPGMASAEGYKMMADTDDYKKYFGEFREKYQVTGIYQALFAPMTTDDKARFREQLRKYLVDDYEGSEVYRNLKKLMTFKPYFVVTSNEDRHFQMNGFEEESIYEIEGNFFGLEKESTEWLAQKQRFRDFLQAHEGKNILQLEFGIKASNKTVKAPLMLIVSKNPNMRYVTFNTAKEISIRIDIMDRSLAVPGRIADALKILDVLY</sequence>
<keyword evidence="2" id="KW-1185">Reference proteome</keyword>
<name>A0A2G3E3Z0_9FIRM</name>
<accession>A0A2G3E3Z0</accession>
<comment type="caution">
    <text evidence="1">The sequence shown here is derived from an EMBL/GenBank/DDBJ whole genome shotgun (WGS) entry which is preliminary data.</text>
</comment>
<dbReference type="AlphaFoldDB" id="A0A2G3E3Z0"/>
<gene>
    <name evidence="1" type="ORF">CSX02_05170</name>
</gene>
<dbReference type="RefSeq" id="WP_099385871.1">
    <property type="nucleotide sequence ID" value="NZ_JANSWH010000069.1"/>
</dbReference>
<proteinExistence type="predicted"/>
<evidence type="ECO:0000313" key="2">
    <source>
        <dbReference type="Proteomes" id="UP000224563"/>
    </source>
</evidence>
<evidence type="ECO:0008006" key="3">
    <source>
        <dbReference type="Google" id="ProtNLM"/>
    </source>
</evidence>
<dbReference type="Proteomes" id="UP000224563">
    <property type="component" value="Unassembled WGS sequence"/>
</dbReference>
<dbReference type="InterPro" id="IPR029035">
    <property type="entry name" value="DHS-like_NAD/FAD-binding_dom"/>
</dbReference>